<keyword evidence="6" id="KW-0689">Ribosomal protein</keyword>
<dbReference type="Pfam" id="PF17827">
    <property type="entry name" value="PrmC_N"/>
    <property type="match status" value="1"/>
</dbReference>
<keyword evidence="2 6" id="KW-0808">Transferase</keyword>
<feature type="domain" description="Methyltransferase small" evidence="4">
    <location>
        <begin position="128"/>
        <end position="215"/>
    </location>
</feature>
<keyword evidence="1 6" id="KW-0489">Methyltransferase</keyword>
<dbReference type="AlphaFoldDB" id="A0A3B0Z270"/>
<evidence type="ECO:0000256" key="1">
    <source>
        <dbReference type="ARBA" id="ARBA00022603"/>
    </source>
</evidence>
<dbReference type="Pfam" id="PF05175">
    <property type="entry name" value="MTS"/>
    <property type="match status" value="1"/>
</dbReference>
<dbReference type="InterPro" id="IPR007848">
    <property type="entry name" value="Small_mtfrase_dom"/>
</dbReference>
<gene>
    <name evidence="6" type="ORF">MNBD_GAMMA13-1758</name>
</gene>
<organism evidence="6">
    <name type="scientific">hydrothermal vent metagenome</name>
    <dbReference type="NCBI Taxonomy" id="652676"/>
    <lineage>
        <taxon>unclassified sequences</taxon>
        <taxon>metagenomes</taxon>
        <taxon>ecological metagenomes</taxon>
    </lineage>
</organism>
<dbReference type="InterPro" id="IPR040758">
    <property type="entry name" value="PrmC_N"/>
</dbReference>
<dbReference type="PANTHER" id="PTHR47806:SF1">
    <property type="entry name" value="RIBOSOMAL PROTEIN UL3 GLUTAMINE METHYLTRANSFERASE"/>
    <property type="match status" value="1"/>
</dbReference>
<dbReference type="NCBIfam" id="TIGR00536">
    <property type="entry name" value="hemK_fam"/>
    <property type="match status" value="1"/>
</dbReference>
<reference evidence="6" key="1">
    <citation type="submission" date="2018-06" db="EMBL/GenBank/DDBJ databases">
        <authorList>
            <person name="Zhirakovskaya E."/>
        </authorList>
    </citation>
    <scope>NUCLEOTIDE SEQUENCE</scope>
</reference>
<protein>
    <submittedName>
        <fullName evidence="6">Ribosomal protein L3 N(5)-glutamine methyltransferase</fullName>
        <ecNumber evidence="6">2.1.1.298</ecNumber>
    </submittedName>
</protein>
<sequence length="311" mass="34392">MGGDYRTDSSELNTLRDFIRWGASRFSAAGLYFGHGTDNAFDEARMLVCHALHLPFAFPDGYLAAQLTAEEIQTVVELLEARIKTRKPAAYLTHEAWFAGLPFSVDERVLVPRSPMAEWIERGFSPWLEADAVDRVLDLCTGGGCIAIACAVHFDNAEVDAVELSPEAIEVARQNIERHALEDWVNLYQSDLFEALPAQQYQLIISNPPYVSAGELQTLPEEYGHEPEMGLLADKEGLAIVVRILAHAADYLADDGILVVEVGNSEALLVECFPDVPFEWLEFERGGQGVFLLEAAQLKAHCPAFEAVLNQ</sequence>
<dbReference type="EMBL" id="UOFK01000314">
    <property type="protein sequence ID" value="VAW82383.1"/>
    <property type="molecule type" value="Genomic_DNA"/>
</dbReference>
<dbReference type="EC" id="2.1.1.298" evidence="6"/>
<proteinExistence type="inferred from homology"/>
<dbReference type="PIRSF" id="PIRSF037167">
    <property type="entry name" value="Mtase_YfcB_prd"/>
    <property type="match status" value="1"/>
</dbReference>
<dbReference type="PROSITE" id="PS00092">
    <property type="entry name" value="N6_MTASE"/>
    <property type="match status" value="1"/>
</dbReference>
<name>A0A3B0Z270_9ZZZZ</name>
<dbReference type="InterPro" id="IPR002052">
    <property type="entry name" value="DNA_methylase_N6_adenine_CS"/>
</dbReference>
<evidence type="ECO:0000256" key="3">
    <source>
        <dbReference type="ARBA" id="ARBA00022691"/>
    </source>
</evidence>
<keyword evidence="3" id="KW-0949">S-adenosyl-L-methionine</keyword>
<evidence type="ECO:0000259" key="4">
    <source>
        <dbReference type="Pfam" id="PF05175"/>
    </source>
</evidence>
<dbReference type="NCBIfam" id="TIGR03533">
    <property type="entry name" value="L3_gln_methyl"/>
    <property type="match status" value="1"/>
</dbReference>
<evidence type="ECO:0000313" key="6">
    <source>
        <dbReference type="EMBL" id="VAW82383.1"/>
    </source>
</evidence>
<dbReference type="HAMAP" id="MF_02125">
    <property type="entry name" value="L3_methyltr_PrmB"/>
    <property type="match status" value="1"/>
</dbReference>
<dbReference type="GO" id="GO:0003676">
    <property type="term" value="F:nucleic acid binding"/>
    <property type="evidence" value="ECO:0007669"/>
    <property type="project" value="InterPro"/>
</dbReference>
<dbReference type="GO" id="GO:0032259">
    <property type="term" value="P:methylation"/>
    <property type="evidence" value="ECO:0007669"/>
    <property type="project" value="UniProtKB-KW"/>
</dbReference>
<dbReference type="GO" id="GO:0005829">
    <property type="term" value="C:cytosol"/>
    <property type="evidence" value="ECO:0007669"/>
    <property type="project" value="TreeGrafter"/>
</dbReference>
<keyword evidence="6" id="KW-0687">Ribonucleoprotein</keyword>
<dbReference type="CDD" id="cd02440">
    <property type="entry name" value="AdoMet_MTases"/>
    <property type="match status" value="1"/>
</dbReference>
<accession>A0A3B0Z270</accession>
<dbReference type="InterPro" id="IPR017127">
    <property type="entry name" value="Ribosome_uL3_MTase"/>
</dbReference>
<dbReference type="PANTHER" id="PTHR47806">
    <property type="entry name" value="50S RIBOSOMAL PROTEIN L3 GLUTAMINE METHYLTRANSFERASE"/>
    <property type="match status" value="1"/>
</dbReference>
<dbReference type="Gene3D" id="1.10.8.10">
    <property type="entry name" value="DNA helicase RuvA subunit, C-terminal domain"/>
    <property type="match status" value="1"/>
</dbReference>
<evidence type="ECO:0000259" key="5">
    <source>
        <dbReference type="Pfam" id="PF17827"/>
    </source>
</evidence>
<dbReference type="GO" id="GO:0036009">
    <property type="term" value="F:protein-glutamine N-methyltransferase activity"/>
    <property type="evidence" value="ECO:0007669"/>
    <property type="project" value="InterPro"/>
</dbReference>
<dbReference type="SUPFAM" id="SSF53335">
    <property type="entry name" value="S-adenosyl-L-methionine-dependent methyltransferases"/>
    <property type="match status" value="1"/>
</dbReference>
<feature type="domain" description="Release factor glutamine methyltransferase N-terminal" evidence="5">
    <location>
        <begin position="19"/>
        <end position="93"/>
    </location>
</feature>
<dbReference type="InterPro" id="IPR029063">
    <property type="entry name" value="SAM-dependent_MTases_sf"/>
</dbReference>
<dbReference type="InterPro" id="IPR004556">
    <property type="entry name" value="HemK-like"/>
</dbReference>
<dbReference type="Gene3D" id="3.40.50.150">
    <property type="entry name" value="Vaccinia Virus protein VP39"/>
    <property type="match status" value="1"/>
</dbReference>
<dbReference type="GO" id="GO:0005840">
    <property type="term" value="C:ribosome"/>
    <property type="evidence" value="ECO:0007669"/>
    <property type="project" value="UniProtKB-KW"/>
</dbReference>
<evidence type="ECO:0000256" key="2">
    <source>
        <dbReference type="ARBA" id="ARBA00022679"/>
    </source>
</evidence>